<organism evidence="2 3">
    <name type="scientific">Oldenlandia corymbosa var. corymbosa</name>
    <dbReference type="NCBI Taxonomy" id="529605"/>
    <lineage>
        <taxon>Eukaryota</taxon>
        <taxon>Viridiplantae</taxon>
        <taxon>Streptophyta</taxon>
        <taxon>Embryophyta</taxon>
        <taxon>Tracheophyta</taxon>
        <taxon>Spermatophyta</taxon>
        <taxon>Magnoliopsida</taxon>
        <taxon>eudicotyledons</taxon>
        <taxon>Gunneridae</taxon>
        <taxon>Pentapetalae</taxon>
        <taxon>asterids</taxon>
        <taxon>lamiids</taxon>
        <taxon>Gentianales</taxon>
        <taxon>Rubiaceae</taxon>
        <taxon>Rubioideae</taxon>
        <taxon>Spermacoceae</taxon>
        <taxon>Hedyotis-Oldenlandia complex</taxon>
        <taxon>Oldenlandia</taxon>
    </lineage>
</organism>
<dbReference type="Proteomes" id="UP001161247">
    <property type="component" value="Chromosome 4"/>
</dbReference>
<gene>
    <name evidence="2" type="ORF">OLC1_LOCUS11471</name>
</gene>
<evidence type="ECO:0000313" key="3">
    <source>
        <dbReference type="Proteomes" id="UP001161247"/>
    </source>
</evidence>
<dbReference type="EMBL" id="OX459121">
    <property type="protein sequence ID" value="CAI9102033.1"/>
    <property type="molecule type" value="Genomic_DNA"/>
</dbReference>
<dbReference type="AlphaFoldDB" id="A0AAV1D3C3"/>
<feature type="compositionally biased region" description="Low complexity" evidence="1">
    <location>
        <begin position="291"/>
        <end position="307"/>
    </location>
</feature>
<name>A0AAV1D3C3_OLDCO</name>
<reference evidence="2" key="1">
    <citation type="submission" date="2023-03" db="EMBL/GenBank/DDBJ databases">
        <authorList>
            <person name="Julca I."/>
        </authorList>
    </citation>
    <scope>NUCLEOTIDE SEQUENCE</scope>
</reference>
<evidence type="ECO:0000313" key="2">
    <source>
        <dbReference type="EMBL" id="CAI9102033.1"/>
    </source>
</evidence>
<accession>A0AAV1D3C3</accession>
<protein>
    <submittedName>
        <fullName evidence="2">OLC1v1000221C1</fullName>
    </submittedName>
</protein>
<evidence type="ECO:0000256" key="1">
    <source>
        <dbReference type="SAM" id="MobiDB-lite"/>
    </source>
</evidence>
<proteinExistence type="predicted"/>
<sequence length="338" mass="37532">MEWGFRSTAGNGANEVASPYRQDGAASSVINRAAESVATYYATGQLFVISSHAFDRLCISVAKGIDFAIAHGEIPTRSRFIAPMLMEMYRASQGGPCLAAIKVLTMSVQSACKLEWFTNQDRQALLKICREQDCKFYVDSIPITATTVSPGQNKISLFTVREDILKTYWCTLVPPEANILLNGQNVKLGQRQNDRGRQPIDVTSMTKFGVNSLRAFGYFNADLLVVLAVTSDVEPGLDSELRLNFSPSASTESGQNQEMKMRDSLKQPTLRRHNNGRTTPRALQHLLHAVSQSRSRSSRPEASSSMRANPVEDDLKDMQHDDSSDDEEFDVMMYLSDN</sequence>
<feature type="compositionally biased region" description="Polar residues" evidence="1">
    <location>
        <begin position="245"/>
        <end position="258"/>
    </location>
</feature>
<feature type="region of interest" description="Disordered" evidence="1">
    <location>
        <begin position="239"/>
        <end position="338"/>
    </location>
</feature>
<keyword evidence="3" id="KW-1185">Reference proteome</keyword>